<name>A0A2G9H1Z2_9LAMI</name>
<reference evidence="3" key="1">
    <citation type="journal article" date="2018" name="Gigascience">
        <title>Genome assembly of the Pink Ipe (Handroanthus impetiginosus, Bignoniaceae), a highly valued, ecologically keystone Neotropical timber forest tree.</title>
        <authorList>
            <person name="Silva-Junior O.B."/>
            <person name="Grattapaglia D."/>
            <person name="Novaes E."/>
            <person name="Collevatti R.G."/>
        </authorList>
    </citation>
    <scope>NUCLEOTIDE SEQUENCE [LARGE SCALE GENOMIC DNA]</scope>
    <source>
        <strain evidence="3">cv. UFG-1</strain>
    </source>
</reference>
<protein>
    <submittedName>
        <fullName evidence="2">Uncharacterized protein</fullName>
    </submittedName>
</protein>
<feature type="transmembrane region" description="Helical" evidence="1">
    <location>
        <begin position="109"/>
        <end position="133"/>
    </location>
</feature>
<organism evidence="2 3">
    <name type="scientific">Handroanthus impetiginosus</name>
    <dbReference type="NCBI Taxonomy" id="429701"/>
    <lineage>
        <taxon>Eukaryota</taxon>
        <taxon>Viridiplantae</taxon>
        <taxon>Streptophyta</taxon>
        <taxon>Embryophyta</taxon>
        <taxon>Tracheophyta</taxon>
        <taxon>Spermatophyta</taxon>
        <taxon>Magnoliopsida</taxon>
        <taxon>eudicotyledons</taxon>
        <taxon>Gunneridae</taxon>
        <taxon>Pentapetalae</taxon>
        <taxon>asterids</taxon>
        <taxon>lamiids</taxon>
        <taxon>Lamiales</taxon>
        <taxon>Bignoniaceae</taxon>
        <taxon>Crescentiina</taxon>
        <taxon>Tabebuia alliance</taxon>
        <taxon>Handroanthus</taxon>
    </lineage>
</organism>
<keyword evidence="1" id="KW-1133">Transmembrane helix</keyword>
<gene>
    <name evidence="2" type="ORF">CDL12_15862</name>
</gene>
<evidence type="ECO:0000313" key="3">
    <source>
        <dbReference type="Proteomes" id="UP000231279"/>
    </source>
</evidence>
<keyword evidence="1" id="KW-0472">Membrane</keyword>
<dbReference type="EMBL" id="NKXS01002920">
    <property type="protein sequence ID" value="PIN11537.1"/>
    <property type="molecule type" value="Genomic_DNA"/>
</dbReference>
<dbReference type="AlphaFoldDB" id="A0A2G9H1Z2"/>
<feature type="transmembrane region" description="Helical" evidence="1">
    <location>
        <begin position="65"/>
        <end position="88"/>
    </location>
</feature>
<comment type="caution">
    <text evidence="2">The sequence shown here is derived from an EMBL/GenBank/DDBJ whole genome shotgun (WGS) entry which is preliminary data.</text>
</comment>
<feature type="transmembrane region" description="Helical" evidence="1">
    <location>
        <begin position="32"/>
        <end position="53"/>
    </location>
</feature>
<sequence length="138" mass="15749">MIVQRMAAVQGLEANVQETVEKGKEIRTMEVIAMKYLSFYFICQGLLLVGVIGGSSSSSLKCHEFWLVFTLSFSLAMAYLIQLLENAWRYKETLELLYKDVTSCKMQRMWGVVFMVLSLIIFVIFTAVTLVAIRKILC</sequence>
<dbReference type="Proteomes" id="UP000231279">
    <property type="component" value="Unassembled WGS sequence"/>
</dbReference>
<keyword evidence="1" id="KW-0812">Transmembrane</keyword>
<accession>A0A2G9H1Z2</accession>
<proteinExistence type="predicted"/>
<keyword evidence="3" id="KW-1185">Reference proteome</keyword>
<evidence type="ECO:0000256" key="1">
    <source>
        <dbReference type="SAM" id="Phobius"/>
    </source>
</evidence>
<evidence type="ECO:0000313" key="2">
    <source>
        <dbReference type="EMBL" id="PIN11537.1"/>
    </source>
</evidence>